<accession>A0A5B7YIF4</accession>
<keyword evidence="6" id="KW-0145">Chemotaxis</keyword>
<name>A0A5B7YIF4_9ALTE</name>
<dbReference type="Gene3D" id="1.10.155.10">
    <property type="entry name" value="Chemotaxis receptor methyltransferase CheR, N-terminal domain"/>
    <property type="match status" value="1"/>
</dbReference>
<keyword evidence="3" id="KW-0489">Methyltransferase</keyword>
<dbReference type="SUPFAM" id="SSF52738">
    <property type="entry name" value="Methylesterase CheB, C-terminal domain"/>
    <property type="match status" value="1"/>
</dbReference>
<feature type="domain" description="CheR-type methyltransferase" evidence="9">
    <location>
        <begin position="200"/>
        <end position="473"/>
    </location>
</feature>
<dbReference type="AlphaFoldDB" id="A0A5B7YIF4"/>
<dbReference type="InterPro" id="IPR000780">
    <property type="entry name" value="CheR_MeTrfase"/>
</dbReference>
<keyword evidence="7" id="KW-0175">Coiled coil</keyword>
<dbReference type="GO" id="GO:0008984">
    <property type="term" value="F:protein-glutamate methylesterase activity"/>
    <property type="evidence" value="ECO:0007669"/>
    <property type="project" value="InterPro"/>
</dbReference>
<keyword evidence="5" id="KW-0949">S-adenosyl-L-methionine</keyword>
<dbReference type="SMART" id="SM00138">
    <property type="entry name" value="MeTrc"/>
    <property type="match status" value="1"/>
</dbReference>
<dbReference type="InterPro" id="IPR035909">
    <property type="entry name" value="CheB_C"/>
</dbReference>
<dbReference type="GO" id="GO:0000156">
    <property type="term" value="F:phosphorelay response regulator activity"/>
    <property type="evidence" value="ECO:0007669"/>
    <property type="project" value="InterPro"/>
</dbReference>
<dbReference type="PANTHER" id="PTHR24422">
    <property type="entry name" value="CHEMOTAXIS PROTEIN METHYLTRANSFERASE"/>
    <property type="match status" value="1"/>
</dbReference>
<dbReference type="KEGG" id="salk:FBQ74_16785"/>
<dbReference type="PANTHER" id="PTHR24422:SF27">
    <property type="entry name" value="PROTEIN-GLUTAMATE O-METHYLTRANSFERASE"/>
    <property type="match status" value="1"/>
</dbReference>
<dbReference type="InterPro" id="IPR050903">
    <property type="entry name" value="Bact_Chemotaxis_MeTrfase"/>
</dbReference>
<dbReference type="InterPro" id="IPR022642">
    <property type="entry name" value="CheR_C"/>
</dbReference>
<dbReference type="GO" id="GO:0008983">
    <property type="term" value="F:protein-glutamate O-methyltransferase activity"/>
    <property type="evidence" value="ECO:0007669"/>
    <property type="project" value="UniProtKB-EC"/>
</dbReference>
<comment type="catalytic activity">
    <reaction evidence="1">
        <text>L-glutamyl-[protein] + S-adenosyl-L-methionine = [protein]-L-glutamate 5-O-methyl ester + S-adenosyl-L-homocysteine</text>
        <dbReference type="Rhea" id="RHEA:24452"/>
        <dbReference type="Rhea" id="RHEA-COMP:10208"/>
        <dbReference type="Rhea" id="RHEA-COMP:10311"/>
        <dbReference type="ChEBI" id="CHEBI:29973"/>
        <dbReference type="ChEBI" id="CHEBI:57856"/>
        <dbReference type="ChEBI" id="CHEBI:59789"/>
        <dbReference type="ChEBI" id="CHEBI:82795"/>
        <dbReference type="EC" id="2.1.1.80"/>
    </reaction>
</comment>
<dbReference type="Pfam" id="PF13596">
    <property type="entry name" value="PAS_10"/>
    <property type="match status" value="1"/>
</dbReference>
<evidence type="ECO:0000256" key="7">
    <source>
        <dbReference type="SAM" id="Coils"/>
    </source>
</evidence>
<organism evidence="10 11">
    <name type="scientific">Salinimonas iocasae</name>
    <dbReference type="NCBI Taxonomy" id="2572577"/>
    <lineage>
        <taxon>Bacteria</taxon>
        <taxon>Pseudomonadati</taxon>
        <taxon>Pseudomonadota</taxon>
        <taxon>Gammaproteobacteria</taxon>
        <taxon>Alteromonadales</taxon>
        <taxon>Alteromonadaceae</taxon>
        <taxon>Alteromonas/Salinimonas group</taxon>
        <taxon>Salinimonas</taxon>
    </lineage>
</organism>
<dbReference type="GO" id="GO:0005737">
    <property type="term" value="C:cytoplasm"/>
    <property type="evidence" value="ECO:0007669"/>
    <property type="project" value="InterPro"/>
</dbReference>
<dbReference type="Gene3D" id="3.40.50.180">
    <property type="entry name" value="Methylesterase CheB, C-terminal domain"/>
    <property type="match status" value="1"/>
</dbReference>
<evidence type="ECO:0000256" key="2">
    <source>
        <dbReference type="ARBA" id="ARBA00012534"/>
    </source>
</evidence>
<keyword evidence="4" id="KW-0808">Transferase</keyword>
<sequence>MTSSTTTKLVGIGASAGGLEALQELLEYLPANLDISYIIVQHLSTDFKSTRGELLAKHTSMQIKEACEAEEIRPRTIYLIPVGKLLRVTEGKIYLSDFPPNIKVNLPINELFRSMSEERDSSSIGIVLSGTGSDGSRGVQFLKQSDALVIVQNPEEAKFDGMPKSAIDTGAFDHILNIKDIPAQIESFFSQPKAEIEDKRFREHLSKNGKVVDDILDLIYKHTDLNFRAYKESTVSRRIEHRMSINRKSDLLEYWQYINDNKKEIILLKQDLLIGVTQFFRDCTVWDIIYTDIAQTLLKQTGKNKTLRIWCPGCSTGEEAYSYAILFTKVAEELDIDKNITVFATDIDEAAINYAAAGTYPSNISDEVPQDYLTRYFTELDDGSYRVNKEIRNNVVFAVHNLIQDPPFSNMNLVSCRNTLIYMQNSAQQKVMTYFHFSLQLNGVLVLGSAESLGPFSIYFDSLDQKNRLYQKNKDMKVPSPIRNSALFTKMNSKTPPSLRRFTPSTRRYEKTKQKSMTIGQKTITEEYLPPTLITNNKLTVLYSYGDTSAFTRKLEAGQASFDLAKLLDRDISGQAISAANESLRKKKAVLMRNIYSEKGTSWDLRCISFKEDSEENYVAVSFIPSHDPKTSEDEIVYEKDAHAQKRIEELEKSLIESQQLHRQALEDLDTTSEELQSSNEELISANEKLQSINEELQSVNEELYTVNSEYQQKITELTDINSDLENLMLATHLAVLFLTSDLKIRRFTGPMRQYLNIIDFDINRDFRDLSFNSPLEKLPDLVLDVKNSEKTTRQETFGSDDNKLEVTVSQYTSKEKISGFIISIVECP</sequence>
<evidence type="ECO:0000256" key="6">
    <source>
        <dbReference type="PROSITE-ProRule" id="PRU00050"/>
    </source>
</evidence>
<dbReference type="SUPFAM" id="SSF53335">
    <property type="entry name" value="S-adenosyl-L-methionine-dependent methyltransferases"/>
    <property type="match status" value="1"/>
</dbReference>
<evidence type="ECO:0000313" key="10">
    <source>
        <dbReference type="EMBL" id="QCZ95278.1"/>
    </source>
</evidence>
<evidence type="ECO:0000256" key="1">
    <source>
        <dbReference type="ARBA" id="ARBA00001541"/>
    </source>
</evidence>
<dbReference type="InterPro" id="IPR000673">
    <property type="entry name" value="Sig_transdc_resp-reg_Me-estase"/>
</dbReference>
<feature type="domain" description="CheB-type methylesterase" evidence="8">
    <location>
        <begin position="3"/>
        <end position="192"/>
    </location>
</feature>
<evidence type="ECO:0000256" key="3">
    <source>
        <dbReference type="ARBA" id="ARBA00022603"/>
    </source>
</evidence>
<dbReference type="EC" id="2.1.1.80" evidence="2"/>
<dbReference type="GO" id="GO:0006935">
    <property type="term" value="P:chemotaxis"/>
    <property type="evidence" value="ECO:0007669"/>
    <property type="project" value="UniProtKB-UniRule"/>
</dbReference>
<dbReference type="InterPro" id="IPR022641">
    <property type="entry name" value="CheR_N"/>
</dbReference>
<reference evidence="10 11" key="1">
    <citation type="submission" date="2019-04" db="EMBL/GenBank/DDBJ databases">
        <title>Salinimonas iocasae sp. nov., a halophilic bacterium isolated from the outer tube casing of tubeworms in Okinawa Trough.</title>
        <authorList>
            <person name="Zhang H."/>
            <person name="Wang H."/>
            <person name="Li C."/>
        </authorList>
    </citation>
    <scope>NUCLEOTIDE SEQUENCE [LARGE SCALE GENOMIC DNA]</scope>
    <source>
        <strain evidence="10 11">KX18D6</strain>
    </source>
</reference>
<proteinExistence type="predicted"/>
<dbReference type="OrthoDB" id="9816309at2"/>
<dbReference type="Proteomes" id="UP000304912">
    <property type="component" value="Chromosome"/>
</dbReference>
<evidence type="ECO:0000256" key="4">
    <source>
        <dbReference type="ARBA" id="ARBA00022679"/>
    </source>
</evidence>
<dbReference type="GO" id="GO:0032259">
    <property type="term" value="P:methylation"/>
    <property type="evidence" value="ECO:0007669"/>
    <property type="project" value="UniProtKB-KW"/>
</dbReference>
<feature type="active site" evidence="6">
    <location>
        <position position="42"/>
    </location>
</feature>
<evidence type="ECO:0000256" key="5">
    <source>
        <dbReference type="ARBA" id="ARBA00022691"/>
    </source>
</evidence>
<dbReference type="Pfam" id="PF01339">
    <property type="entry name" value="CheB_methylest"/>
    <property type="match status" value="1"/>
</dbReference>
<gene>
    <name evidence="10" type="ORF">FBQ74_16785</name>
</gene>
<dbReference type="Gene3D" id="3.40.50.150">
    <property type="entry name" value="Vaccinia Virus protein VP39"/>
    <property type="match status" value="1"/>
</dbReference>
<dbReference type="SUPFAM" id="SSF47757">
    <property type="entry name" value="Chemotaxis receptor methyltransferase CheR, N-terminal domain"/>
    <property type="match status" value="1"/>
</dbReference>
<dbReference type="PROSITE" id="PS50122">
    <property type="entry name" value="CHEB"/>
    <property type="match status" value="1"/>
</dbReference>
<protein>
    <recommendedName>
        <fullName evidence="2">protein-glutamate O-methyltransferase</fullName>
        <ecNumber evidence="2">2.1.1.80</ecNumber>
    </recommendedName>
</protein>
<evidence type="ECO:0000259" key="8">
    <source>
        <dbReference type="PROSITE" id="PS50122"/>
    </source>
</evidence>
<dbReference type="Pfam" id="PF03705">
    <property type="entry name" value="CheR_N"/>
    <property type="match status" value="1"/>
</dbReference>
<keyword evidence="6" id="KW-0378">Hydrolase</keyword>
<dbReference type="InterPro" id="IPR036804">
    <property type="entry name" value="CheR_N_sf"/>
</dbReference>
<dbReference type="EMBL" id="CP039852">
    <property type="protein sequence ID" value="QCZ95278.1"/>
    <property type="molecule type" value="Genomic_DNA"/>
</dbReference>
<evidence type="ECO:0000259" key="9">
    <source>
        <dbReference type="PROSITE" id="PS50123"/>
    </source>
</evidence>
<feature type="active site" evidence="6">
    <location>
        <position position="134"/>
    </location>
</feature>
<feature type="coiled-coil region" evidence="7">
    <location>
        <begin position="648"/>
        <end position="728"/>
    </location>
</feature>
<dbReference type="Pfam" id="PF01739">
    <property type="entry name" value="CheR"/>
    <property type="match status" value="1"/>
</dbReference>
<feature type="active site" evidence="6">
    <location>
        <position position="15"/>
    </location>
</feature>
<evidence type="ECO:0000313" key="11">
    <source>
        <dbReference type="Proteomes" id="UP000304912"/>
    </source>
</evidence>
<dbReference type="CDD" id="cd16434">
    <property type="entry name" value="CheB-CheR_fusion"/>
    <property type="match status" value="1"/>
</dbReference>
<dbReference type="PRINTS" id="PR00996">
    <property type="entry name" value="CHERMTFRASE"/>
</dbReference>
<dbReference type="InterPro" id="IPR029063">
    <property type="entry name" value="SAM-dependent_MTases_sf"/>
</dbReference>
<keyword evidence="11" id="KW-1185">Reference proteome</keyword>
<dbReference type="PROSITE" id="PS50123">
    <property type="entry name" value="CHER"/>
    <property type="match status" value="1"/>
</dbReference>